<proteinExistence type="predicted"/>
<name>A0A5B7D6S7_PORTR</name>
<organism evidence="1 2">
    <name type="scientific">Portunus trituberculatus</name>
    <name type="common">Swimming crab</name>
    <name type="synonym">Neptunus trituberculatus</name>
    <dbReference type="NCBI Taxonomy" id="210409"/>
    <lineage>
        <taxon>Eukaryota</taxon>
        <taxon>Metazoa</taxon>
        <taxon>Ecdysozoa</taxon>
        <taxon>Arthropoda</taxon>
        <taxon>Crustacea</taxon>
        <taxon>Multicrustacea</taxon>
        <taxon>Malacostraca</taxon>
        <taxon>Eumalacostraca</taxon>
        <taxon>Eucarida</taxon>
        <taxon>Decapoda</taxon>
        <taxon>Pleocyemata</taxon>
        <taxon>Brachyura</taxon>
        <taxon>Eubrachyura</taxon>
        <taxon>Portunoidea</taxon>
        <taxon>Portunidae</taxon>
        <taxon>Portuninae</taxon>
        <taxon>Portunus</taxon>
    </lineage>
</organism>
<reference evidence="1 2" key="1">
    <citation type="submission" date="2019-05" db="EMBL/GenBank/DDBJ databases">
        <title>Another draft genome of Portunus trituberculatus and its Hox gene families provides insights of decapod evolution.</title>
        <authorList>
            <person name="Jeong J.-H."/>
            <person name="Song I."/>
            <person name="Kim S."/>
            <person name="Choi T."/>
            <person name="Kim D."/>
            <person name="Ryu S."/>
            <person name="Kim W."/>
        </authorList>
    </citation>
    <scope>NUCLEOTIDE SEQUENCE [LARGE SCALE GENOMIC DNA]</scope>
    <source>
        <tissue evidence="1">Muscle</tissue>
    </source>
</reference>
<gene>
    <name evidence="1" type="ORF">E2C01_009818</name>
</gene>
<comment type="caution">
    <text evidence="1">The sequence shown here is derived from an EMBL/GenBank/DDBJ whole genome shotgun (WGS) entry which is preliminary data.</text>
</comment>
<evidence type="ECO:0000313" key="1">
    <source>
        <dbReference type="EMBL" id="MPC16974.1"/>
    </source>
</evidence>
<evidence type="ECO:0000313" key="2">
    <source>
        <dbReference type="Proteomes" id="UP000324222"/>
    </source>
</evidence>
<dbReference type="AlphaFoldDB" id="A0A5B7D6S7"/>
<protein>
    <submittedName>
        <fullName evidence="1">Uncharacterized protein</fullName>
    </submittedName>
</protein>
<sequence>MIKHYKGEDSSCLEPPVGTLPVLHSNYKCCTTTTATTTTTTTTTHQYICPCFAMRRSQHRPKDCFLCSSRRLNNTVAKFSHLVNH</sequence>
<accession>A0A5B7D6S7</accession>
<keyword evidence="2" id="KW-1185">Reference proteome</keyword>
<dbReference type="EMBL" id="VSRR010000552">
    <property type="protein sequence ID" value="MPC16974.1"/>
    <property type="molecule type" value="Genomic_DNA"/>
</dbReference>
<dbReference type="Proteomes" id="UP000324222">
    <property type="component" value="Unassembled WGS sequence"/>
</dbReference>